<gene>
    <name evidence="13" type="primary">alr</name>
    <name evidence="13" type="ORF">JT25_006520</name>
</gene>
<evidence type="ECO:0000256" key="10">
    <source>
        <dbReference type="PIRSR" id="PIRSR600821-50"/>
    </source>
</evidence>
<feature type="binding site" evidence="9 11">
    <location>
        <position position="312"/>
    </location>
    <ligand>
        <name>substrate</name>
    </ligand>
</feature>
<feature type="active site" description="Proton acceptor; specific for L-alanine" evidence="9">
    <location>
        <position position="264"/>
    </location>
</feature>
<dbReference type="InterPro" id="IPR029066">
    <property type="entry name" value="PLP-binding_barrel"/>
</dbReference>
<dbReference type="EMBL" id="CP014476">
    <property type="protein sequence ID" value="AMK76146.1"/>
    <property type="molecule type" value="Genomic_DNA"/>
</dbReference>
<comment type="catalytic activity">
    <reaction evidence="1 9">
        <text>L-alanine = D-alanine</text>
        <dbReference type="Rhea" id="RHEA:20249"/>
        <dbReference type="ChEBI" id="CHEBI:57416"/>
        <dbReference type="ChEBI" id="CHEBI:57972"/>
        <dbReference type="EC" id="5.1.1.1"/>
    </reaction>
</comment>
<dbReference type="InterPro" id="IPR000821">
    <property type="entry name" value="Ala_racemase"/>
</dbReference>
<evidence type="ECO:0000313" key="14">
    <source>
        <dbReference type="Proteomes" id="UP000030512"/>
    </source>
</evidence>
<dbReference type="SMART" id="SM01005">
    <property type="entry name" value="Ala_racemase_C"/>
    <property type="match status" value="1"/>
</dbReference>
<evidence type="ECO:0000256" key="11">
    <source>
        <dbReference type="PIRSR" id="PIRSR600821-52"/>
    </source>
</evidence>
<keyword evidence="7 9" id="KW-0413">Isomerase</keyword>
<dbReference type="KEGG" id="mdn:JT25_006520"/>
<comment type="function">
    <text evidence="9">Catalyzes the interconversion of L-alanine and D-alanine. May also act on other amino acids.</text>
</comment>
<feature type="active site" description="Proton acceptor; specific for D-alanine" evidence="9">
    <location>
        <position position="35"/>
    </location>
</feature>
<dbReference type="PROSITE" id="PS00395">
    <property type="entry name" value="ALANINE_RACEMASE"/>
    <property type="match status" value="1"/>
</dbReference>
<dbReference type="Pfam" id="PF01168">
    <property type="entry name" value="Ala_racemase_N"/>
    <property type="match status" value="1"/>
</dbReference>
<evidence type="ECO:0000256" key="9">
    <source>
        <dbReference type="HAMAP-Rule" id="MF_01201"/>
    </source>
</evidence>
<comment type="cofactor">
    <cofactor evidence="2 9 10">
        <name>pyridoxal 5'-phosphate</name>
        <dbReference type="ChEBI" id="CHEBI:597326"/>
    </cofactor>
</comment>
<evidence type="ECO:0000256" key="1">
    <source>
        <dbReference type="ARBA" id="ARBA00000316"/>
    </source>
</evidence>
<dbReference type="Gene3D" id="2.40.37.10">
    <property type="entry name" value="Lyase, Ornithine Decarboxylase, Chain A, domain 1"/>
    <property type="match status" value="1"/>
</dbReference>
<dbReference type="GO" id="GO:0030170">
    <property type="term" value="F:pyridoxal phosphate binding"/>
    <property type="evidence" value="ECO:0007669"/>
    <property type="project" value="UniProtKB-UniRule"/>
</dbReference>
<evidence type="ECO:0000256" key="8">
    <source>
        <dbReference type="ARBA" id="ARBA00037912"/>
    </source>
</evidence>
<dbReference type="PANTHER" id="PTHR30511">
    <property type="entry name" value="ALANINE RACEMASE"/>
    <property type="match status" value="1"/>
</dbReference>
<feature type="modified residue" description="N6-(pyridoxal phosphate)lysine" evidence="9 10">
    <location>
        <position position="35"/>
    </location>
</feature>
<dbReference type="CDD" id="cd06827">
    <property type="entry name" value="PLPDE_III_AR_proteobact"/>
    <property type="match status" value="1"/>
</dbReference>
<evidence type="ECO:0000256" key="2">
    <source>
        <dbReference type="ARBA" id="ARBA00001933"/>
    </source>
</evidence>
<feature type="domain" description="Alanine racemase C-terminal" evidence="12">
    <location>
        <begin position="243"/>
        <end position="367"/>
    </location>
</feature>
<evidence type="ECO:0000256" key="4">
    <source>
        <dbReference type="ARBA" id="ARBA00007880"/>
    </source>
</evidence>
<dbReference type="RefSeq" id="WP_062328017.1">
    <property type="nucleotide sequence ID" value="NZ_CP014476.1"/>
</dbReference>
<accession>A0A126T232</accession>
<dbReference type="InterPro" id="IPR011079">
    <property type="entry name" value="Ala_racemase_C"/>
</dbReference>
<comment type="similarity">
    <text evidence="4 9">Belongs to the alanine racemase family.</text>
</comment>
<dbReference type="OrthoDB" id="9813814at2"/>
<evidence type="ECO:0000256" key="3">
    <source>
        <dbReference type="ARBA" id="ARBA00004752"/>
    </source>
</evidence>
<dbReference type="GO" id="GO:0030632">
    <property type="term" value="P:D-alanine biosynthetic process"/>
    <property type="evidence" value="ECO:0007669"/>
    <property type="project" value="UniProtKB-UniRule"/>
</dbReference>
<reference evidence="13 14" key="1">
    <citation type="journal article" date="2015" name="Environ. Microbiol.">
        <title>Methane oxidation coupled to nitrate reduction under hypoxia by the Gammaproteobacterium Methylomonas denitrificans, sp. nov. type strain FJG1.</title>
        <authorList>
            <person name="Kits K.D."/>
            <person name="Klotz M.G."/>
            <person name="Stein L.Y."/>
        </authorList>
    </citation>
    <scope>NUCLEOTIDE SEQUENCE [LARGE SCALE GENOMIC DNA]</scope>
    <source>
        <strain evidence="13 14">FJG1</strain>
    </source>
</reference>
<comment type="pathway">
    <text evidence="3">Cell wall biogenesis; peptidoglycan biosynthesis.</text>
</comment>
<dbReference type="Pfam" id="PF00842">
    <property type="entry name" value="Ala_racemase_C"/>
    <property type="match status" value="1"/>
</dbReference>
<dbReference type="NCBIfam" id="TIGR00492">
    <property type="entry name" value="alr"/>
    <property type="match status" value="1"/>
</dbReference>
<sequence length="381" mass="41048">MTPAAFVRLDLEAVRHNLMQVKRYAPDNKIMAVIKANAYGHGMARVATALDLADGFAVARVDEGVRLRQAGFKQAITVLQGFVCVDELLQLLKFQLAAVIHTPQQIAILQQQADAEGKLAVWLKMDTGMNRLGFKGADFNAAYQQLLGCELVEQPINLITHFANADDLLDDKTRRQIDLFNDAVKDYPGACSIANSAGIIGWPNVRFGSTQDRASDWVRPGLMLYGCSPFAGKTGADFGLKPVMSLHSRLIAVKDVAAGETVGYSGTWQCQTATRLGVVSIGYGDGYHCHTKSGAPVLVNGQRVTLIGRVSMDMITVDLHSQPGVQPGDPVTLWGDGLPVEEIARHADTIPYTLLCGITQRVQVIEQGLGDGCAQTVASTS</sequence>
<dbReference type="SUPFAM" id="SSF50621">
    <property type="entry name" value="Alanine racemase C-terminal domain-like"/>
    <property type="match status" value="1"/>
</dbReference>
<comment type="pathway">
    <text evidence="8 9">Amino-acid biosynthesis; D-alanine biosynthesis; D-alanine from L-alanine: step 1/1.</text>
</comment>
<evidence type="ECO:0000259" key="12">
    <source>
        <dbReference type="SMART" id="SM01005"/>
    </source>
</evidence>
<dbReference type="InterPro" id="IPR009006">
    <property type="entry name" value="Ala_racemase/Decarboxylase_C"/>
</dbReference>
<evidence type="ECO:0000256" key="7">
    <source>
        <dbReference type="ARBA" id="ARBA00023235"/>
    </source>
</evidence>
<name>A0A126T232_9GAMM</name>
<dbReference type="InterPro" id="IPR001608">
    <property type="entry name" value="Ala_racemase_N"/>
</dbReference>
<evidence type="ECO:0000313" key="13">
    <source>
        <dbReference type="EMBL" id="AMK76146.1"/>
    </source>
</evidence>
<dbReference type="EC" id="5.1.1.1" evidence="5 9"/>
<dbReference type="InterPro" id="IPR020622">
    <property type="entry name" value="Ala_racemase_pyridoxalP-BS"/>
</dbReference>
<dbReference type="AlphaFoldDB" id="A0A126T232"/>
<evidence type="ECO:0000256" key="6">
    <source>
        <dbReference type="ARBA" id="ARBA00022898"/>
    </source>
</evidence>
<organism evidence="13 14">
    <name type="scientific">Methylomonas denitrificans</name>
    <dbReference type="NCBI Taxonomy" id="1538553"/>
    <lineage>
        <taxon>Bacteria</taxon>
        <taxon>Pseudomonadati</taxon>
        <taxon>Pseudomonadota</taxon>
        <taxon>Gammaproteobacteria</taxon>
        <taxon>Methylococcales</taxon>
        <taxon>Methylococcaceae</taxon>
        <taxon>Methylomonas</taxon>
    </lineage>
</organism>
<dbReference type="PANTHER" id="PTHR30511:SF4">
    <property type="entry name" value="ALANINE RACEMASE, BIOSYNTHETIC"/>
    <property type="match status" value="1"/>
</dbReference>
<keyword evidence="6 9" id="KW-0663">Pyridoxal phosphate</keyword>
<dbReference type="GO" id="GO:0008784">
    <property type="term" value="F:alanine racemase activity"/>
    <property type="evidence" value="ECO:0007669"/>
    <property type="project" value="UniProtKB-UniRule"/>
</dbReference>
<evidence type="ECO:0000256" key="5">
    <source>
        <dbReference type="ARBA" id="ARBA00013089"/>
    </source>
</evidence>
<feature type="binding site" evidence="9 11">
    <location>
        <position position="131"/>
    </location>
    <ligand>
        <name>substrate</name>
    </ligand>
</feature>
<dbReference type="GO" id="GO:0005829">
    <property type="term" value="C:cytosol"/>
    <property type="evidence" value="ECO:0007669"/>
    <property type="project" value="TreeGrafter"/>
</dbReference>
<dbReference type="Proteomes" id="UP000030512">
    <property type="component" value="Chromosome"/>
</dbReference>
<dbReference type="SUPFAM" id="SSF51419">
    <property type="entry name" value="PLP-binding barrel"/>
    <property type="match status" value="1"/>
</dbReference>
<dbReference type="FunFam" id="2.40.37.10:FF:000002">
    <property type="entry name" value="Alanine racemase"/>
    <property type="match status" value="1"/>
</dbReference>
<protein>
    <recommendedName>
        <fullName evidence="5 9">Alanine racemase</fullName>
        <ecNumber evidence="5 9">5.1.1.1</ecNumber>
    </recommendedName>
</protein>
<keyword evidence="14" id="KW-1185">Reference proteome</keyword>
<dbReference type="UniPathway" id="UPA00042">
    <property type="reaction ID" value="UER00497"/>
</dbReference>
<dbReference type="STRING" id="1538553.JT25_006520"/>
<dbReference type="PRINTS" id="PR00992">
    <property type="entry name" value="ALARACEMASE"/>
</dbReference>
<dbReference type="Gene3D" id="3.20.20.10">
    <property type="entry name" value="Alanine racemase"/>
    <property type="match status" value="1"/>
</dbReference>
<dbReference type="HAMAP" id="MF_01201">
    <property type="entry name" value="Ala_racemase"/>
    <property type="match status" value="1"/>
</dbReference>
<proteinExistence type="inferred from homology"/>
<dbReference type="FunFam" id="3.20.20.10:FF:000002">
    <property type="entry name" value="Alanine racemase"/>
    <property type="match status" value="1"/>
</dbReference>